<keyword evidence="2" id="KW-1185">Reference proteome</keyword>
<organism evidence="1 2">
    <name type="scientific">Bipolaris victoriae (strain FI3)</name>
    <name type="common">Victoria blight of oats agent</name>
    <name type="synonym">Cochliobolus victoriae</name>
    <dbReference type="NCBI Taxonomy" id="930091"/>
    <lineage>
        <taxon>Eukaryota</taxon>
        <taxon>Fungi</taxon>
        <taxon>Dikarya</taxon>
        <taxon>Ascomycota</taxon>
        <taxon>Pezizomycotina</taxon>
        <taxon>Dothideomycetes</taxon>
        <taxon>Pleosporomycetidae</taxon>
        <taxon>Pleosporales</taxon>
        <taxon>Pleosporineae</taxon>
        <taxon>Pleosporaceae</taxon>
        <taxon>Bipolaris</taxon>
    </lineage>
</organism>
<protein>
    <submittedName>
        <fullName evidence="1">Uncharacterized protein</fullName>
    </submittedName>
</protein>
<dbReference type="GeneID" id="26248666"/>
<dbReference type="HOGENOM" id="CLU_3074121_0_0_1"/>
<sequence>LLDAGPAMSCDQASNSGVPGIGPFPYQVMLARNHAEICRVLTSRLQNFPDAVEEASWLH</sequence>
<evidence type="ECO:0000313" key="1">
    <source>
        <dbReference type="EMBL" id="EUN25222.1"/>
    </source>
</evidence>
<accession>W7ELM6</accession>
<reference evidence="1 2" key="1">
    <citation type="journal article" date="2013" name="PLoS Genet.">
        <title>Comparative genome structure, secondary metabolite, and effector coding capacity across Cochliobolus pathogens.</title>
        <authorList>
            <person name="Condon B.J."/>
            <person name="Leng Y."/>
            <person name="Wu D."/>
            <person name="Bushley K.E."/>
            <person name="Ohm R.A."/>
            <person name="Otillar R."/>
            <person name="Martin J."/>
            <person name="Schackwitz W."/>
            <person name="Grimwood J."/>
            <person name="MohdZainudin N."/>
            <person name="Xue C."/>
            <person name="Wang R."/>
            <person name="Manning V.A."/>
            <person name="Dhillon B."/>
            <person name="Tu Z.J."/>
            <person name="Steffenson B.J."/>
            <person name="Salamov A."/>
            <person name="Sun H."/>
            <person name="Lowry S."/>
            <person name="LaButti K."/>
            <person name="Han J."/>
            <person name="Copeland A."/>
            <person name="Lindquist E."/>
            <person name="Barry K."/>
            <person name="Schmutz J."/>
            <person name="Baker S.E."/>
            <person name="Ciuffetti L.M."/>
            <person name="Grigoriev I.V."/>
            <person name="Zhong S."/>
            <person name="Turgeon B.G."/>
        </authorList>
    </citation>
    <scope>NUCLEOTIDE SEQUENCE [LARGE SCALE GENOMIC DNA]</scope>
    <source>
        <strain evidence="1 2">FI3</strain>
    </source>
</reference>
<gene>
    <name evidence="1" type="ORF">COCVIDRAFT_104144</name>
</gene>
<dbReference type="Proteomes" id="UP000054337">
    <property type="component" value="Unassembled WGS sequence"/>
</dbReference>
<dbReference type="RefSeq" id="XP_014554798.1">
    <property type="nucleotide sequence ID" value="XM_014699312.1"/>
</dbReference>
<dbReference type="AlphaFoldDB" id="W7ELM6"/>
<feature type="non-terminal residue" evidence="1">
    <location>
        <position position="1"/>
    </location>
</feature>
<dbReference type="EMBL" id="KI968755">
    <property type="protein sequence ID" value="EUN25222.1"/>
    <property type="molecule type" value="Genomic_DNA"/>
</dbReference>
<proteinExistence type="predicted"/>
<evidence type="ECO:0000313" key="2">
    <source>
        <dbReference type="Proteomes" id="UP000054337"/>
    </source>
</evidence>
<name>W7ELM6_BIPV3</name>
<dbReference type="OrthoDB" id="10374159at2759"/>